<evidence type="ECO:0000313" key="3">
    <source>
        <dbReference type="Proteomes" id="UP000325295"/>
    </source>
</evidence>
<feature type="transmembrane region" description="Helical" evidence="1">
    <location>
        <begin position="326"/>
        <end position="346"/>
    </location>
</feature>
<feature type="transmembrane region" description="Helical" evidence="1">
    <location>
        <begin position="139"/>
        <end position="156"/>
    </location>
</feature>
<dbReference type="PROSITE" id="PS51257">
    <property type="entry name" value="PROKAR_LIPOPROTEIN"/>
    <property type="match status" value="1"/>
</dbReference>
<keyword evidence="1" id="KW-1133">Transmembrane helix</keyword>
<gene>
    <name evidence="2" type="ORF">F0161_03995</name>
</gene>
<dbReference type="AlphaFoldDB" id="A0A5P1X154"/>
<feature type="transmembrane region" description="Helical" evidence="1">
    <location>
        <begin position="353"/>
        <end position="371"/>
    </location>
</feature>
<feature type="transmembrane region" description="Helical" evidence="1">
    <location>
        <begin position="185"/>
        <end position="204"/>
    </location>
</feature>
<protein>
    <recommendedName>
        <fullName evidence="4">Glycosyltransferase RgtA/B/C/D-like domain-containing protein</fullName>
    </recommendedName>
</protein>
<name>A0A5P1X154_9LACO</name>
<feature type="transmembrane region" description="Helical" evidence="1">
    <location>
        <begin position="163"/>
        <end position="179"/>
    </location>
</feature>
<feature type="transmembrane region" description="Helical" evidence="1">
    <location>
        <begin position="5"/>
        <end position="25"/>
    </location>
</feature>
<sequence length="508" mass="59057">MKKKVLNTLIIISTIIMVGCVLLSLQSNPFSVMDPQHDSSMFIYFGRGMSNGLIPYIDMLDHKGPMLWFINFVADLIDKVASGWGLFIVELIFIGAAYYSMLKISKLLKSTSLVYLLTILFITPVIMLLFNNGNYTEEYAFTFILWALYLLIRNFVTEENTKLSLFIIGSLGAATFFLRPNMISVWVVFCLMFLFFGIFTKKYFVLRKQALWIFIGGTSVVCLISLYGILTNSFSKMWNDSIIINMMYSTSSTVEKINSGKFFLKLFWQNGILWSVFGYALIVLLNWKNYNLKYKFMHITLLIGFVVNFLTIIMSGRNYWHYGVTQLPYFFIMICFSLVTITNIKFKKIHKYCLITIIAAIPIVFSAKYMISNLVYINTTIFPNYTGRKISNSHQIISYIDNHTTKNQKIYVHNIDANIYLQSGRFANSKYFVLPAIDYDKTSKLKTDFENSFEHSYPKFIVVTKVLYTQDHENDFMMNNYIYDVIQKKYTKVKSIHGEMLLFKLNPN</sequence>
<feature type="transmembrane region" description="Helical" evidence="1">
    <location>
        <begin position="266"/>
        <end position="287"/>
    </location>
</feature>
<dbReference type="Proteomes" id="UP000325295">
    <property type="component" value="Chromosome"/>
</dbReference>
<feature type="transmembrane region" description="Helical" evidence="1">
    <location>
        <begin position="113"/>
        <end position="133"/>
    </location>
</feature>
<dbReference type="RefSeq" id="WP_150203784.1">
    <property type="nucleotide sequence ID" value="NZ_CP043939.1"/>
</dbReference>
<evidence type="ECO:0008006" key="4">
    <source>
        <dbReference type="Google" id="ProtNLM"/>
    </source>
</evidence>
<evidence type="ECO:0000256" key="1">
    <source>
        <dbReference type="SAM" id="Phobius"/>
    </source>
</evidence>
<keyword evidence="3" id="KW-1185">Reference proteome</keyword>
<evidence type="ECO:0000313" key="2">
    <source>
        <dbReference type="EMBL" id="QER67115.1"/>
    </source>
</evidence>
<proteinExistence type="predicted"/>
<feature type="transmembrane region" description="Helical" evidence="1">
    <location>
        <begin position="211"/>
        <end position="230"/>
    </location>
</feature>
<keyword evidence="1" id="KW-0472">Membrane</keyword>
<dbReference type="EMBL" id="CP043939">
    <property type="protein sequence ID" value="QER67115.1"/>
    <property type="molecule type" value="Genomic_DNA"/>
</dbReference>
<organism evidence="2 3">
    <name type="scientific">Paucilactobacillus nenjiangensis</name>
    <dbReference type="NCBI Taxonomy" id="1296540"/>
    <lineage>
        <taxon>Bacteria</taxon>
        <taxon>Bacillati</taxon>
        <taxon>Bacillota</taxon>
        <taxon>Bacilli</taxon>
        <taxon>Lactobacillales</taxon>
        <taxon>Lactobacillaceae</taxon>
        <taxon>Paucilactobacillus</taxon>
    </lineage>
</organism>
<feature type="transmembrane region" description="Helical" evidence="1">
    <location>
        <begin position="81"/>
        <end position="101"/>
    </location>
</feature>
<feature type="transmembrane region" description="Helical" evidence="1">
    <location>
        <begin position="299"/>
        <end position="320"/>
    </location>
</feature>
<dbReference type="KEGG" id="lnn:F0161_03995"/>
<reference evidence="2 3" key="1">
    <citation type="submission" date="2019-09" db="EMBL/GenBank/DDBJ databases">
        <title>Complete Genome Sequence of Lactobacillus nenjiangensis SH-Y15, isolated from sauerkraut.</title>
        <authorList>
            <person name="Yang H."/>
        </authorList>
    </citation>
    <scope>NUCLEOTIDE SEQUENCE [LARGE SCALE GENOMIC DNA]</scope>
    <source>
        <strain evidence="2 3">SH-Y15</strain>
    </source>
</reference>
<accession>A0A5P1X154</accession>
<dbReference type="OrthoDB" id="5056808at2"/>
<keyword evidence="1" id="KW-0812">Transmembrane</keyword>